<dbReference type="EMBL" id="AODQ01000036">
    <property type="protein sequence ID" value="EMR03080.1"/>
    <property type="molecule type" value="Genomic_DNA"/>
</dbReference>
<dbReference type="STRING" id="1279009.ADICEAN_01809"/>
<dbReference type="Gene3D" id="3.40.430.10">
    <property type="entry name" value="Dihydrofolate Reductase, subunit A"/>
    <property type="match status" value="1"/>
</dbReference>
<evidence type="ECO:0000313" key="3">
    <source>
        <dbReference type="Proteomes" id="UP000011910"/>
    </source>
</evidence>
<evidence type="ECO:0000259" key="1">
    <source>
        <dbReference type="Pfam" id="PF01872"/>
    </source>
</evidence>
<dbReference type="InterPro" id="IPR050765">
    <property type="entry name" value="Riboflavin_Biosynth_HTPR"/>
</dbReference>
<accession>M7NMU4</accession>
<organism evidence="2 3">
    <name type="scientific">Cesiribacter andamanensis AMV16</name>
    <dbReference type="NCBI Taxonomy" id="1279009"/>
    <lineage>
        <taxon>Bacteria</taxon>
        <taxon>Pseudomonadati</taxon>
        <taxon>Bacteroidota</taxon>
        <taxon>Cytophagia</taxon>
        <taxon>Cytophagales</taxon>
        <taxon>Cesiribacteraceae</taxon>
        <taxon>Cesiribacter</taxon>
    </lineage>
</organism>
<dbReference type="OrthoDB" id="195113at2"/>
<protein>
    <recommendedName>
        <fullName evidence="1">Bacterial bifunctional deaminase-reductase C-terminal domain-containing protein</fullName>
    </recommendedName>
</protein>
<keyword evidence="3" id="KW-1185">Reference proteome</keyword>
<dbReference type="Pfam" id="PF01872">
    <property type="entry name" value="RibD_C"/>
    <property type="match status" value="1"/>
</dbReference>
<feature type="domain" description="Bacterial bifunctional deaminase-reductase C-terminal" evidence="1">
    <location>
        <begin position="3"/>
        <end position="167"/>
    </location>
</feature>
<dbReference type="InterPro" id="IPR024072">
    <property type="entry name" value="DHFR-like_dom_sf"/>
</dbReference>
<dbReference type="Proteomes" id="UP000011910">
    <property type="component" value="Unassembled WGS sequence"/>
</dbReference>
<dbReference type="InterPro" id="IPR002734">
    <property type="entry name" value="RibDG_C"/>
</dbReference>
<dbReference type="PANTHER" id="PTHR38011">
    <property type="entry name" value="DIHYDROFOLATE REDUCTASE FAMILY PROTEIN (AFU_ORTHOLOGUE AFUA_8G06820)"/>
    <property type="match status" value="1"/>
</dbReference>
<dbReference type="GO" id="GO:0008703">
    <property type="term" value="F:5-amino-6-(5-phosphoribosylamino)uracil reductase activity"/>
    <property type="evidence" value="ECO:0007669"/>
    <property type="project" value="InterPro"/>
</dbReference>
<name>M7NMU4_9BACT</name>
<dbReference type="SUPFAM" id="SSF53597">
    <property type="entry name" value="Dihydrofolate reductase-like"/>
    <property type="match status" value="1"/>
</dbReference>
<gene>
    <name evidence="2" type="ORF">ADICEAN_01809</name>
</gene>
<sequence length="176" mass="19754">MSRTVTLYIAMSLDGYIATEDDNLDFLSQVERPGEDYGHSDFLKNIDTVIWGRRTFDIVLGFGKGVPYADKAVYVISKSRTGTEAHARYHADVVALIRQLKQQPGKGIYCDGGGQIVLELLRHRLIDRIIVSVIPQLLGSGIRLFREGAPEQEIAFKQSITYPTGLVQLWYDVKHA</sequence>
<dbReference type="RefSeq" id="WP_009195205.1">
    <property type="nucleotide sequence ID" value="NZ_AODQ01000036.1"/>
</dbReference>
<dbReference type="AlphaFoldDB" id="M7NMU4"/>
<reference evidence="2 3" key="1">
    <citation type="journal article" date="2013" name="Genome Announc.">
        <title>Draft Genome Sequence of Cesiribacter andamanensis Strain AMV16T, Isolated from a Soil Sample from a Mud Volcano in the Andaman Islands, India.</title>
        <authorList>
            <person name="Shivaji S."/>
            <person name="Ara S."/>
            <person name="Begum Z."/>
            <person name="Srinivas T.N."/>
            <person name="Singh A."/>
            <person name="Kumar Pinnaka A."/>
        </authorList>
    </citation>
    <scope>NUCLEOTIDE SEQUENCE [LARGE SCALE GENOMIC DNA]</scope>
    <source>
        <strain evidence="2 3">AMV16</strain>
    </source>
</reference>
<dbReference type="GO" id="GO:0009231">
    <property type="term" value="P:riboflavin biosynthetic process"/>
    <property type="evidence" value="ECO:0007669"/>
    <property type="project" value="InterPro"/>
</dbReference>
<comment type="caution">
    <text evidence="2">The sequence shown here is derived from an EMBL/GenBank/DDBJ whole genome shotgun (WGS) entry which is preliminary data.</text>
</comment>
<evidence type="ECO:0000313" key="2">
    <source>
        <dbReference type="EMBL" id="EMR03080.1"/>
    </source>
</evidence>
<proteinExistence type="predicted"/>
<dbReference type="PANTHER" id="PTHR38011:SF11">
    <property type="entry name" value="2,5-DIAMINO-6-RIBOSYLAMINO-4(3H)-PYRIMIDINONE 5'-PHOSPHATE REDUCTASE"/>
    <property type="match status" value="1"/>
</dbReference>
<dbReference type="eggNOG" id="COG0262">
    <property type="taxonomic scope" value="Bacteria"/>
</dbReference>